<keyword evidence="2" id="KW-1185">Reference proteome</keyword>
<proteinExistence type="predicted"/>
<sequence length="37" mass="4662">MARYSIVRNRGDFNVWQVRFFIKPIMIYLCRIFEFCK</sequence>
<evidence type="ECO:0000313" key="1">
    <source>
        <dbReference type="EMBL" id="ASU35030.1"/>
    </source>
</evidence>
<dbReference type="AlphaFoldDB" id="A0A223NZ35"/>
<protein>
    <submittedName>
        <fullName evidence="1">Uncharacterized protein</fullName>
    </submittedName>
</protein>
<dbReference type="KEGG" id="muc:MuYL_3145"/>
<evidence type="ECO:0000313" key="2">
    <source>
        <dbReference type="Proteomes" id="UP000215002"/>
    </source>
</evidence>
<name>A0A223NZ35_9SPHI</name>
<reference evidence="1 2" key="1">
    <citation type="submission" date="2017-08" db="EMBL/GenBank/DDBJ databases">
        <title>Complete genome sequence of Mucilaginibacter sp. strain BJC16-A31.</title>
        <authorList>
            <consortium name="Henan University of Science and Technology"/>
            <person name="You X."/>
        </authorList>
    </citation>
    <scope>NUCLEOTIDE SEQUENCE [LARGE SCALE GENOMIC DNA]</scope>
    <source>
        <strain evidence="1 2">BJC16-A31</strain>
    </source>
</reference>
<accession>A0A223NZ35</accession>
<dbReference type="EMBL" id="CP022743">
    <property type="protein sequence ID" value="ASU35030.1"/>
    <property type="molecule type" value="Genomic_DNA"/>
</dbReference>
<dbReference type="Proteomes" id="UP000215002">
    <property type="component" value="Chromosome"/>
</dbReference>
<organism evidence="1 2">
    <name type="scientific">Mucilaginibacter xinganensis</name>
    <dbReference type="NCBI Taxonomy" id="1234841"/>
    <lineage>
        <taxon>Bacteria</taxon>
        <taxon>Pseudomonadati</taxon>
        <taxon>Bacteroidota</taxon>
        <taxon>Sphingobacteriia</taxon>
        <taxon>Sphingobacteriales</taxon>
        <taxon>Sphingobacteriaceae</taxon>
        <taxon>Mucilaginibacter</taxon>
    </lineage>
</organism>
<gene>
    <name evidence="1" type="ORF">MuYL_3145</name>
</gene>